<organism evidence="8 9">
    <name type="scientific">Allokutzneria albata</name>
    <name type="common">Kibdelosporangium albatum</name>
    <dbReference type="NCBI Taxonomy" id="211114"/>
    <lineage>
        <taxon>Bacteria</taxon>
        <taxon>Bacillati</taxon>
        <taxon>Actinomycetota</taxon>
        <taxon>Actinomycetes</taxon>
        <taxon>Pseudonocardiales</taxon>
        <taxon>Pseudonocardiaceae</taxon>
        <taxon>Allokutzneria</taxon>
    </lineage>
</organism>
<dbReference type="InterPro" id="IPR045062">
    <property type="entry name" value="Cyt_c_biogenesis_CcsA/CcmC"/>
</dbReference>
<feature type="transmembrane region" description="Helical" evidence="6">
    <location>
        <begin position="107"/>
        <end position="124"/>
    </location>
</feature>
<keyword evidence="4 6" id="KW-1133">Transmembrane helix</keyword>
<dbReference type="PANTHER" id="PTHR30071:SF1">
    <property type="entry name" value="CYTOCHROME B_B6 PROTEIN-RELATED"/>
    <property type="match status" value="1"/>
</dbReference>
<dbReference type="STRING" id="211114.SAMN04489726_5249"/>
<feature type="transmembrane region" description="Helical" evidence="6">
    <location>
        <begin position="74"/>
        <end position="95"/>
    </location>
</feature>
<feature type="transmembrane region" description="Helical" evidence="6">
    <location>
        <begin position="284"/>
        <end position="304"/>
    </location>
</feature>
<evidence type="ECO:0000259" key="7">
    <source>
        <dbReference type="Pfam" id="PF01578"/>
    </source>
</evidence>
<dbReference type="eggNOG" id="COG0755">
    <property type="taxonomic scope" value="Bacteria"/>
</dbReference>
<evidence type="ECO:0000256" key="1">
    <source>
        <dbReference type="ARBA" id="ARBA00004141"/>
    </source>
</evidence>
<comment type="subcellular location">
    <subcellularLocation>
        <location evidence="1">Membrane</location>
        <topology evidence="1">Multi-pass membrane protein</topology>
    </subcellularLocation>
</comment>
<protein>
    <submittedName>
        <fullName evidence="8">Cytochrome c-type biogenesis protein CcsB</fullName>
    </submittedName>
</protein>
<keyword evidence="9" id="KW-1185">Reference proteome</keyword>
<evidence type="ECO:0000313" key="8">
    <source>
        <dbReference type="EMBL" id="SDN16022.1"/>
    </source>
</evidence>
<keyword evidence="3" id="KW-0201">Cytochrome c-type biogenesis</keyword>
<dbReference type="InterPro" id="IPR017562">
    <property type="entry name" value="Cyt_c_biogenesis_CcsA"/>
</dbReference>
<accession>A0A1G9Z3W4</accession>
<dbReference type="Proteomes" id="UP000183376">
    <property type="component" value="Chromosome I"/>
</dbReference>
<dbReference type="AlphaFoldDB" id="A0A1G9Z3W4"/>
<evidence type="ECO:0000256" key="6">
    <source>
        <dbReference type="SAM" id="Phobius"/>
    </source>
</evidence>
<evidence type="ECO:0000256" key="2">
    <source>
        <dbReference type="ARBA" id="ARBA00022692"/>
    </source>
</evidence>
<dbReference type="GO" id="GO:0020037">
    <property type="term" value="F:heme binding"/>
    <property type="evidence" value="ECO:0007669"/>
    <property type="project" value="InterPro"/>
</dbReference>
<gene>
    <name evidence="8" type="ORF">SAMN04489726_5249</name>
</gene>
<feature type="transmembrane region" description="Helical" evidence="6">
    <location>
        <begin position="12"/>
        <end position="34"/>
    </location>
</feature>
<dbReference type="EMBL" id="LT629701">
    <property type="protein sequence ID" value="SDN16022.1"/>
    <property type="molecule type" value="Genomic_DNA"/>
</dbReference>
<feature type="domain" description="Cytochrome c assembly protein" evidence="7">
    <location>
        <begin position="101"/>
        <end position="309"/>
    </location>
</feature>
<dbReference type="Pfam" id="PF01578">
    <property type="entry name" value="Cytochrom_C_asm"/>
    <property type="match status" value="1"/>
</dbReference>
<proteinExistence type="predicted"/>
<dbReference type="GO" id="GO:0017004">
    <property type="term" value="P:cytochrome complex assembly"/>
    <property type="evidence" value="ECO:0007669"/>
    <property type="project" value="UniProtKB-KW"/>
</dbReference>
<keyword evidence="5 6" id="KW-0472">Membrane</keyword>
<sequence length="314" mass="34322">MVNPNLATFSDWSFNSALAIYLVVLVLHAAEYGFTRNPDRKRELVGAGGPEIAPEPVTTITHGRTLPERLGRTAVALTVLAAGLHAVSLVLRGLATQRVPWGNMYEFGSAICLVAVVSWLVVLRKHDVRHIGAFVMLPMLLLLFVAGKLLYVEAAPLMPALRSYWITIHVSAAILASGVFLVSGVASVLYLIRLPHEANPERFATMGPKLPTAAALDRLSYRLTVFAFPIFTFGIIAGAIWAESAWGRYWGWDPKETVSFIAWVIYAGYLHARATAGWRGSRSALVNVLGFLTMIFNLFFVNLVTTGLHSYAGV</sequence>
<feature type="transmembrane region" description="Helical" evidence="6">
    <location>
        <begin position="131"/>
        <end position="152"/>
    </location>
</feature>
<evidence type="ECO:0000256" key="5">
    <source>
        <dbReference type="ARBA" id="ARBA00023136"/>
    </source>
</evidence>
<evidence type="ECO:0000313" key="9">
    <source>
        <dbReference type="Proteomes" id="UP000183376"/>
    </source>
</evidence>
<feature type="transmembrane region" description="Helical" evidence="6">
    <location>
        <begin position="219"/>
        <end position="242"/>
    </location>
</feature>
<feature type="transmembrane region" description="Helical" evidence="6">
    <location>
        <begin position="164"/>
        <end position="192"/>
    </location>
</feature>
<reference evidence="8 9" key="1">
    <citation type="submission" date="2016-10" db="EMBL/GenBank/DDBJ databases">
        <authorList>
            <person name="de Groot N.N."/>
        </authorList>
    </citation>
    <scope>NUCLEOTIDE SEQUENCE [LARGE SCALE GENOMIC DNA]</scope>
    <source>
        <strain evidence="8 9">DSM 44149</strain>
    </source>
</reference>
<feature type="transmembrane region" description="Helical" evidence="6">
    <location>
        <begin position="254"/>
        <end position="272"/>
    </location>
</feature>
<dbReference type="InterPro" id="IPR002541">
    <property type="entry name" value="Cyt_c_assembly"/>
</dbReference>
<name>A0A1G9Z3W4_ALLAB</name>
<evidence type="ECO:0000256" key="4">
    <source>
        <dbReference type="ARBA" id="ARBA00022989"/>
    </source>
</evidence>
<dbReference type="NCBIfam" id="TIGR03144">
    <property type="entry name" value="cytochr_II_ccsB"/>
    <property type="match status" value="1"/>
</dbReference>
<dbReference type="PANTHER" id="PTHR30071">
    <property type="entry name" value="HEME EXPORTER PROTEIN C"/>
    <property type="match status" value="1"/>
</dbReference>
<evidence type="ECO:0000256" key="3">
    <source>
        <dbReference type="ARBA" id="ARBA00022748"/>
    </source>
</evidence>
<dbReference type="GO" id="GO:0005886">
    <property type="term" value="C:plasma membrane"/>
    <property type="evidence" value="ECO:0007669"/>
    <property type="project" value="TreeGrafter"/>
</dbReference>
<keyword evidence="2 6" id="KW-0812">Transmembrane</keyword>